<reference evidence="1" key="1">
    <citation type="submission" date="2020-11" db="EMBL/GenBank/DDBJ databases">
        <authorList>
            <person name="Tran Van P."/>
        </authorList>
    </citation>
    <scope>NUCLEOTIDE SEQUENCE</scope>
</reference>
<sequence>MKADTVPPVVSYSVQDMYSLGMQFFLRNTGFFGVLPDHLFDINPSWCEWLHSLVEKGIDSGVVRPFARKVFTFFQEDEALRFGTYTTYLGNKLTLYPRYPPPLLRPTAAWDHVFRAVARKSDDEAL</sequence>
<gene>
    <name evidence="1" type="ORF">TCEB3V08_LOCUS5261</name>
</gene>
<proteinExistence type="predicted"/>
<evidence type="ECO:0000313" key="1">
    <source>
        <dbReference type="EMBL" id="CAD7399915.1"/>
    </source>
</evidence>
<dbReference type="EMBL" id="OC317956">
    <property type="protein sequence ID" value="CAD7399915.1"/>
    <property type="molecule type" value="Genomic_DNA"/>
</dbReference>
<name>A0A7R9CNR8_TIMCR</name>
<accession>A0A7R9CNR8</accession>
<dbReference type="AlphaFoldDB" id="A0A7R9CNR8"/>
<dbReference type="Gene3D" id="3.90.180.10">
    <property type="entry name" value="Medium-chain alcohol dehydrogenases, catalytic domain"/>
    <property type="match status" value="1"/>
</dbReference>
<protein>
    <submittedName>
        <fullName evidence="1">Uncharacterized protein</fullName>
    </submittedName>
</protein>
<organism evidence="1">
    <name type="scientific">Timema cristinae</name>
    <name type="common">Walking stick</name>
    <dbReference type="NCBI Taxonomy" id="61476"/>
    <lineage>
        <taxon>Eukaryota</taxon>
        <taxon>Metazoa</taxon>
        <taxon>Ecdysozoa</taxon>
        <taxon>Arthropoda</taxon>
        <taxon>Hexapoda</taxon>
        <taxon>Insecta</taxon>
        <taxon>Pterygota</taxon>
        <taxon>Neoptera</taxon>
        <taxon>Polyneoptera</taxon>
        <taxon>Phasmatodea</taxon>
        <taxon>Timematodea</taxon>
        <taxon>Timematoidea</taxon>
        <taxon>Timematidae</taxon>
        <taxon>Timema</taxon>
    </lineage>
</organism>